<keyword evidence="10" id="KW-0472">Membrane</keyword>
<dbReference type="InterPro" id="IPR036097">
    <property type="entry name" value="HisK_dim/P_sf"/>
</dbReference>
<name>A0A1R0FCB7_9HYPH</name>
<keyword evidence="13" id="KW-1185">Reference proteome</keyword>
<dbReference type="InterPro" id="IPR003594">
    <property type="entry name" value="HATPase_dom"/>
</dbReference>
<dbReference type="EC" id="2.7.13.3" evidence="3"/>
<proteinExistence type="predicted"/>
<dbReference type="InterPro" id="IPR036890">
    <property type="entry name" value="HATPase_C_sf"/>
</dbReference>
<dbReference type="PANTHER" id="PTHR44936">
    <property type="entry name" value="SENSOR PROTEIN CREC"/>
    <property type="match status" value="1"/>
</dbReference>
<evidence type="ECO:0000256" key="3">
    <source>
        <dbReference type="ARBA" id="ARBA00012438"/>
    </source>
</evidence>
<evidence type="ECO:0000256" key="10">
    <source>
        <dbReference type="SAM" id="Phobius"/>
    </source>
</evidence>
<feature type="transmembrane region" description="Helical" evidence="10">
    <location>
        <begin position="79"/>
        <end position="98"/>
    </location>
</feature>
<feature type="transmembrane region" description="Helical" evidence="10">
    <location>
        <begin position="21"/>
        <end position="42"/>
    </location>
</feature>
<dbReference type="GO" id="GO:0005886">
    <property type="term" value="C:plasma membrane"/>
    <property type="evidence" value="ECO:0007669"/>
    <property type="project" value="UniProtKB-SubCell"/>
</dbReference>
<reference evidence="12 13" key="1">
    <citation type="submission" date="2016-12" db="EMBL/GenBank/DDBJ databases">
        <title>Comparative genomics of Bartonella apis.</title>
        <authorList>
            <person name="Engel P."/>
        </authorList>
    </citation>
    <scope>NUCLEOTIDE SEQUENCE [LARGE SCALE GENOMIC DNA]</scope>
    <source>
        <strain evidence="12 13">PEB0149</strain>
    </source>
</reference>
<keyword evidence="4" id="KW-1003">Cell membrane</keyword>
<feature type="transmembrane region" description="Helical" evidence="10">
    <location>
        <begin position="104"/>
        <end position="121"/>
    </location>
</feature>
<dbReference type="EMBL" id="LXYT01000001">
    <property type="protein sequence ID" value="OLY44574.1"/>
    <property type="molecule type" value="Genomic_DNA"/>
</dbReference>
<accession>A0A1R0FCB7</accession>
<keyword evidence="7" id="KW-0547">Nucleotide-binding</keyword>
<dbReference type="OrthoDB" id="9785252at2"/>
<dbReference type="Pfam" id="PF02518">
    <property type="entry name" value="HATPase_c"/>
    <property type="match status" value="1"/>
</dbReference>
<feature type="transmembrane region" description="Helical" evidence="10">
    <location>
        <begin position="126"/>
        <end position="144"/>
    </location>
</feature>
<evidence type="ECO:0000256" key="4">
    <source>
        <dbReference type="ARBA" id="ARBA00022475"/>
    </source>
</evidence>
<dbReference type="PRINTS" id="PR00344">
    <property type="entry name" value="BCTRLSENSOR"/>
</dbReference>
<dbReference type="SUPFAM" id="SSF55874">
    <property type="entry name" value="ATPase domain of HSP90 chaperone/DNA topoisomerase II/histidine kinase"/>
    <property type="match status" value="1"/>
</dbReference>
<dbReference type="CDD" id="cd00082">
    <property type="entry name" value="HisKA"/>
    <property type="match status" value="1"/>
</dbReference>
<evidence type="ECO:0000256" key="8">
    <source>
        <dbReference type="ARBA" id="ARBA00022777"/>
    </source>
</evidence>
<evidence type="ECO:0000256" key="9">
    <source>
        <dbReference type="ARBA" id="ARBA00022840"/>
    </source>
</evidence>
<feature type="transmembrane region" description="Helical" evidence="10">
    <location>
        <begin position="48"/>
        <end position="72"/>
    </location>
</feature>
<dbReference type="GO" id="GO:0005524">
    <property type="term" value="F:ATP binding"/>
    <property type="evidence" value="ECO:0007669"/>
    <property type="project" value="UniProtKB-KW"/>
</dbReference>
<keyword evidence="5" id="KW-0597">Phosphoprotein</keyword>
<keyword evidence="6 12" id="KW-0808">Transferase</keyword>
<dbReference type="InterPro" id="IPR004358">
    <property type="entry name" value="Sig_transdc_His_kin-like_C"/>
</dbReference>
<dbReference type="InterPro" id="IPR005467">
    <property type="entry name" value="His_kinase_dom"/>
</dbReference>
<dbReference type="Gene3D" id="3.30.565.10">
    <property type="entry name" value="Histidine kinase-like ATPase, C-terminal domain"/>
    <property type="match status" value="1"/>
</dbReference>
<dbReference type="InterPro" id="IPR047770">
    <property type="entry name" value="RegB"/>
</dbReference>
<evidence type="ECO:0000256" key="1">
    <source>
        <dbReference type="ARBA" id="ARBA00000085"/>
    </source>
</evidence>
<dbReference type="SMART" id="SM00388">
    <property type="entry name" value="HisKA"/>
    <property type="match status" value="1"/>
</dbReference>
<comment type="subcellular location">
    <subcellularLocation>
        <location evidence="2">Cell membrane</location>
        <topology evidence="2">Multi-pass membrane protein</topology>
    </subcellularLocation>
</comment>
<dbReference type="PANTHER" id="PTHR44936:SF10">
    <property type="entry name" value="SENSOR PROTEIN RSTB"/>
    <property type="match status" value="1"/>
</dbReference>
<dbReference type="RefSeq" id="WP_075869946.1">
    <property type="nucleotide sequence ID" value="NZ_CALYQA010000005.1"/>
</dbReference>
<evidence type="ECO:0000313" key="13">
    <source>
        <dbReference type="Proteomes" id="UP000187344"/>
    </source>
</evidence>
<dbReference type="Proteomes" id="UP000187344">
    <property type="component" value="Unassembled WGS sequence"/>
</dbReference>
<gene>
    <name evidence="12" type="ORF">PEB0149_020450</name>
</gene>
<evidence type="ECO:0000256" key="2">
    <source>
        <dbReference type="ARBA" id="ARBA00004651"/>
    </source>
</evidence>
<keyword evidence="8 12" id="KW-0418">Kinase</keyword>
<dbReference type="Pfam" id="PF00512">
    <property type="entry name" value="HisKA"/>
    <property type="match status" value="1"/>
</dbReference>
<protein>
    <recommendedName>
        <fullName evidence="3">histidine kinase</fullName>
        <ecNumber evidence="3">2.7.13.3</ecNumber>
    </recommendedName>
</protein>
<keyword evidence="9" id="KW-0067">ATP-binding</keyword>
<dbReference type="SUPFAM" id="SSF47384">
    <property type="entry name" value="Homodimeric domain of signal transducing histidine kinase"/>
    <property type="match status" value="1"/>
</dbReference>
<feature type="transmembrane region" description="Helical" evidence="10">
    <location>
        <begin position="164"/>
        <end position="181"/>
    </location>
</feature>
<dbReference type="InterPro" id="IPR003661">
    <property type="entry name" value="HisK_dim/P_dom"/>
</dbReference>
<comment type="catalytic activity">
    <reaction evidence="1">
        <text>ATP + protein L-histidine = ADP + protein N-phospho-L-histidine.</text>
        <dbReference type="EC" id="2.7.13.3"/>
    </reaction>
</comment>
<keyword evidence="10" id="KW-0812">Transmembrane</keyword>
<evidence type="ECO:0000313" key="12">
    <source>
        <dbReference type="EMBL" id="OLY44574.1"/>
    </source>
</evidence>
<dbReference type="InterPro" id="IPR050980">
    <property type="entry name" value="2C_sensor_his_kinase"/>
</dbReference>
<sequence>MEKEFFQRTSTYSRRLRSTTLIRIRWLAIFSQTITIAFVSVYLGFKFPIVPCAILIAASIWLNIFLTFFYSINDRLSSNVATAILGIDILQYAALLYLTGGLQNPFSVLLIAPAVISATSLPRKHIIFLNLLVIILASFLSTYSEPLPWYSGHTIEMPRLLVDGIWTAIVSSLIFTTTYGYRVAEETRSLADALSATELIMQHEKHLSELDGLAAAAAHELGTPLATIQLVVKEMYNGLKDDPDIGDDLRLLLSQTERCRNILKRLTTLSSEGEEHLSHLSLLELLEEVSEPLREFGIDIVFEKGETTGKEPVFPRNPGILYGLGNLLENAVDFARSKVIIQYKWNEKYVALTIIDDGHGYDPSILDRIGEPYTTSRHTDSQGGGLGLGLFIAKTLLERSGALLRFRNSPKKEFGAEVYLAWSRKGLTKSNTI</sequence>
<dbReference type="GeneID" id="92990803"/>
<dbReference type="GO" id="GO:0000155">
    <property type="term" value="F:phosphorelay sensor kinase activity"/>
    <property type="evidence" value="ECO:0007669"/>
    <property type="project" value="InterPro"/>
</dbReference>
<evidence type="ECO:0000256" key="6">
    <source>
        <dbReference type="ARBA" id="ARBA00022679"/>
    </source>
</evidence>
<dbReference type="Gene3D" id="1.10.287.130">
    <property type="match status" value="1"/>
</dbReference>
<comment type="caution">
    <text evidence="12">The sequence shown here is derived from an EMBL/GenBank/DDBJ whole genome shotgun (WGS) entry which is preliminary data.</text>
</comment>
<keyword evidence="10" id="KW-1133">Transmembrane helix</keyword>
<evidence type="ECO:0000256" key="5">
    <source>
        <dbReference type="ARBA" id="ARBA00022553"/>
    </source>
</evidence>
<dbReference type="NCBIfam" id="NF033792">
    <property type="entry name" value="ActS_PrrB_HisK"/>
    <property type="match status" value="1"/>
</dbReference>
<dbReference type="SMART" id="SM00387">
    <property type="entry name" value="HATPase_c"/>
    <property type="match status" value="1"/>
</dbReference>
<evidence type="ECO:0000259" key="11">
    <source>
        <dbReference type="PROSITE" id="PS50109"/>
    </source>
</evidence>
<evidence type="ECO:0000256" key="7">
    <source>
        <dbReference type="ARBA" id="ARBA00022741"/>
    </source>
</evidence>
<dbReference type="PROSITE" id="PS50109">
    <property type="entry name" value="HIS_KIN"/>
    <property type="match status" value="1"/>
</dbReference>
<dbReference type="AlphaFoldDB" id="A0A1R0FCB7"/>
<feature type="domain" description="Histidine kinase" evidence="11">
    <location>
        <begin position="216"/>
        <end position="426"/>
    </location>
</feature>
<organism evidence="12 13">
    <name type="scientific">Bartonella apis</name>
    <dbReference type="NCBI Taxonomy" id="1686310"/>
    <lineage>
        <taxon>Bacteria</taxon>
        <taxon>Pseudomonadati</taxon>
        <taxon>Pseudomonadota</taxon>
        <taxon>Alphaproteobacteria</taxon>
        <taxon>Hyphomicrobiales</taxon>
        <taxon>Bartonellaceae</taxon>
        <taxon>Bartonella</taxon>
    </lineage>
</organism>